<evidence type="ECO:0000259" key="1">
    <source>
        <dbReference type="Pfam" id="PF12728"/>
    </source>
</evidence>
<accession>I0LE68</accession>
<sequence length="110" mass="11751">MTTAARQPMLPFHADVATSLGVASRSLVITAAKVHDLVNPGCRHPWLTCAALPKKSVRPAEAAALLGVCRDTVYVLMRSGRLRSIKAGRARLIPLSALDEFLAADEEFAA</sequence>
<dbReference type="Proteomes" id="UP000003448">
    <property type="component" value="Unassembled WGS sequence"/>
</dbReference>
<protein>
    <submittedName>
        <fullName evidence="2">DNA binding domain protein, excisionase family (Modular protein)</fullName>
    </submittedName>
</protein>
<dbReference type="NCBIfam" id="TIGR01764">
    <property type="entry name" value="excise"/>
    <property type="match status" value="1"/>
</dbReference>
<dbReference type="GO" id="GO:0003677">
    <property type="term" value="F:DNA binding"/>
    <property type="evidence" value="ECO:0007669"/>
    <property type="project" value="InterPro"/>
</dbReference>
<reference evidence="2" key="2">
    <citation type="submission" date="2012-04" db="EMBL/GenBank/DDBJ databases">
        <title>Genome sequence of Micromonospora lupini str. Lupac 08 isolated from root nodules of Lupinus angustifolius.</title>
        <authorList>
            <person name="Alonso-Vega P."/>
            <person name="Normand P."/>
            <person name="Bacigalupe R."/>
            <person name="Pujic P."/>
            <person name="Lajus A."/>
            <person name="Vallenet D."/>
            <person name="Carro L."/>
            <person name="Coll P."/>
            <person name="Trujillo M.E."/>
        </authorList>
    </citation>
    <scope>NUCLEOTIDE SEQUENCE</scope>
    <source>
        <strain evidence="2">Lupac 08</strain>
    </source>
</reference>
<dbReference type="AlphaFoldDB" id="I0LE68"/>
<dbReference type="STRING" id="1150864.MILUP08_30240"/>
<feature type="domain" description="Helix-turn-helix" evidence="1">
    <location>
        <begin position="59"/>
        <end position="103"/>
    </location>
</feature>
<name>I0LE68_9ACTN</name>
<proteinExistence type="predicted"/>
<dbReference type="InterPro" id="IPR041657">
    <property type="entry name" value="HTH_17"/>
</dbReference>
<evidence type="ECO:0000313" key="3">
    <source>
        <dbReference type="EMBL" id="CCH22127.1"/>
    </source>
</evidence>
<reference evidence="4" key="1">
    <citation type="journal article" date="2012" name="J. Bacteriol.">
        <title>Genome Sequence of Micromonospora lupini Lupac 08, Isolated from Root Nodules of Lupinus angustifolius.</title>
        <authorList>
            <person name="Alonso-Vega P."/>
            <person name="Normand P."/>
            <person name="Bacigalupe R."/>
            <person name="Pujic P."/>
            <person name="Lajus A."/>
            <person name="Vallenet D."/>
            <person name="Carro L."/>
            <person name="Coll P."/>
            <person name="Trujillo M.E."/>
        </authorList>
    </citation>
    <scope>NUCLEOTIDE SEQUENCE [LARGE SCALE GENOMIC DNA]</scope>
    <source>
        <strain evidence="4">Lupac 08</strain>
    </source>
</reference>
<dbReference type="EMBL" id="CAIE01000048">
    <property type="protein sequence ID" value="CCH22127.1"/>
    <property type="molecule type" value="Genomic_DNA"/>
</dbReference>
<organism evidence="2 4">
    <name type="scientific">Micromonospora lupini str. Lupac 08</name>
    <dbReference type="NCBI Taxonomy" id="1150864"/>
    <lineage>
        <taxon>Bacteria</taxon>
        <taxon>Bacillati</taxon>
        <taxon>Actinomycetota</taxon>
        <taxon>Actinomycetes</taxon>
        <taxon>Micromonosporales</taxon>
        <taxon>Micromonosporaceae</taxon>
        <taxon>Micromonospora</taxon>
    </lineage>
</organism>
<dbReference type="EMBL" id="CAIE01000047">
    <property type="protein sequence ID" value="CCH22115.1"/>
    <property type="molecule type" value="Genomic_DNA"/>
</dbReference>
<dbReference type="InterPro" id="IPR010093">
    <property type="entry name" value="SinI_DNA-bd"/>
</dbReference>
<evidence type="ECO:0000313" key="2">
    <source>
        <dbReference type="EMBL" id="CCH22115.1"/>
    </source>
</evidence>
<reference evidence="2" key="3">
    <citation type="submission" date="2012-04" db="EMBL/GenBank/DDBJ databases">
        <authorList>
            <person name="Trujillo M."/>
        </authorList>
    </citation>
    <scope>NUCLEOTIDE SEQUENCE</scope>
    <source>
        <strain evidence="2">Lupac 08</strain>
    </source>
</reference>
<keyword evidence="4" id="KW-1185">Reference proteome</keyword>
<evidence type="ECO:0000313" key="4">
    <source>
        <dbReference type="Proteomes" id="UP000003448"/>
    </source>
</evidence>
<dbReference type="RefSeq" id="WP_007453937.1">
    <property type="nucleotide sequence ID" value="NZ_HF570107.1"/>
</dbReference>
<comment type="caution">
    <text evidence="2">The sequence shown here is derived from an EMBL/GenBank/DDBJ whole genome shotgun (WGS) entry which is preliminary data.</text>
</comment>
<gene>
    <name evidence="2" type="ORF">MILUP08_30240</name>
    <name evidence="3" type="ORF">MILUP08_40005</name>
</gene>
<dbReference type="Pfam" id="PF12728">
    <property type="entry name" value="HTH_17"/>
    <property type="match status" value="1"/>
</dbReference>